<dbReference type="GO" id="GO:0005615">
    <property type="term" value="C:extracellular space"/>
    <property type="evidence" value="ECO:0007669"/>
    <property type="project" value="TreeGrafter"/>
</dbReference>
<accession>A0A7L3Y5F3</accession>
<dbReference type="PANTHER" id="PTHR18841">
    <property type="entry name" value="VITELLINE MEMBRANE OUTER LAYER PROTEIN I-RELATED"/>
    <property type="match status" value="1"/>
</dbReference>
<comment type="caution">
    <text evidence="1">The sequence shown here is derived from an EMBL/GenBank/DDBJ whole genome shotgun (WGS) entry which is preliminary data.</text>
</comment>
<gene>
    <name evidence="1" type="primary">Vmo1_2</name>
    <name evidence="1" type="ORF">CALBOR_R15520</name>
</gene>
<dbReference type="InterPro" id="IPR036706">
    <property type="entry name" value="VOMI_sf"/>
</dbReference>
<evidence type="ECO:0000313" key="1">
    <source>
        <dbReference type="EMBL" id="NXV96876.1"/>
    </source>
</evidence>
<dbReference type="Pfam" id="PF03762">
    <property type="entry name" value="VOMI"/>
    <property type="match status" value="1"/>
</dbReference>
<dbReference type="EMBL" id="VZUG01036675">
    <property type="protein sequence ID" value="NXV96876.1"/>
    <property type="molecule type" value="Genomic_DNA"/>
</dbReference>
<dbReference type="Proteomes" id="UP000535403">
    <property type="component" value="Unassembled WGS sequence"/>
</dbReference>
<keyword evidence="2" id="KW-1185">Reference proteome</keyword>
<dbReference type="InterPro" id="IPR005515">
    <property type="entry name" value="VOMI"/>
</dbReference>
<dbReference type="SUPFAM" id="SSF51092">
    <property type="entry name" value="Vitelline membrane outer protein-I (VMO-I)"/>
    <property type="match status" value="1"/>
</dbReference>
<sequence length="51" mass="5162">AGQGGPAGGWGNWSLPCPPAWGVCGLRTRLDPPRGAGDDTGLNGVEFYCCA</sequence>
<feature type="non-terminal residue" evidence="1">
    <location>
        <position position="51"/>
    </location>
</feature>
<dbReference type="AlphaFoldDB" id="A0A7L3Y5F3"/>
<dbReference type="PANTHER" id="PTHR18841:SF0">
    <property type="entry name" value="VITELLINE MEMBRANE OUTER LAYER 1 HOMOLOG A-RELATED"/>
    <property type="match status" value="1"/>
</dbReference>
<reference evidence="1 2" key="1">
    <citation type="submission" date="2019-09" db="EMBL/GenBank/DDBJ databases">
        <title>Bird 10,000 Genomes (B10K) Project - Family phase.</title>
        <authorList>
            <person name="Zhang G."/>
        </authorList>
    </citation>
    <scope>NUCLEOTIDE SEQUENCE [LARGE SCALE GENOMIC DNA]</scope>
    <source>
        <strain evidence="1">OUT-0025</strain>
        <tissue evidence="1">Blood</tissue>
    </source>
</reference>
<name>A0A7L3Y5F3_9AVES</name>
<proteinExistence type="predicted"/>
<protein>
    <submittedName>
        <fullName evidence="1">VMO1 protein</fullName>
    </submittedName>
</protein>
<organism evidence="1 2">
    <name type="scientific">Calonectris borealis</name>
    <name type="common">Cory's shearwater</name>
    <dbReference type="NCBI Taxonomy" id="1323832"/>
    <lineage>
        <taxon>Eukaryota</taxon>
        <taxon>Metazoa</taxon>
        <taxon>Chordata</taxon>
        <taxon>Craniata</taxon>
        <taxon>Vertebrata</taxon>
        <taxon>Euteleostomi</taxon>
        <taxon>Archelosauria</taxon>
        <taxon>Archosauria</taxon>
        <taxon>Dinosauria</taxon>
        <taxon>Saurischia</taxon>
        <taxon>Theropoda</taxon>
        <taxon>Coelurosauria</taxon>
        <taxon>Aves</taxon>
        <taxon>Neognathae</taxon>
        <taxon>Neoaves</taxon>
        <taxon>Aequornithes</taxon>
        <taxon>Procellariiformes</taxon>
        <taxon>Procellariidae</taxon>
        <taxon>Calonectris</taxon>
    </lineage>
</organism>
<evidence type="ECO:0000313" key="2">
    <source>
        <dbReference type="Proteomes" id="UP000535403"/>
    </source>
</evidence>
<feature type="non-terminal residue" evidence="1">
    <location>
        <position position="1"/>
    </location>
</feature>
<dbReference type="Gene3D" id="2.100.10.20">
    <property type="entry name" value="Vitelline membrane outer layer protein I (VOMI)"/>
    <property type="match status" value="1"/>
</dbReference>